<name>A0ACD0WH03_CLALS</name>
<gene>
    <name evidence="1" type="ORF">EJF14_20563</name>
</gene>
<protein>
    <submittedName>
        <fullName evidence="1">Uncharacterized protein</fullName>
    </submittedName>
</protein>
<proteinExistence type="predicted"/>
<sequence>MTLLNSIFVFYLWRLFYVFLFDSIKSFSGFMITIQTGNIRTECISFQYTAYTSLETHIKTIFSSILVAKKTSMINVVEITLFLYKSGKGRGIQIAGIILFIRCACGILSITTLVKINATGHQGDFLYQTISPYV</sequence>
<keyword evidence="2" id="KW-1185">Reference proteome</keyword>
<reference evidence="2" key="1">
    <citation type="journal article" date="2019" name="MBio">
        <title>Comparative genomics for the elucidation of multidrug resistance (MDR) in Candida lusitaniae.</title>
        <authorList>
            <person name="Kannan A."/>
            <person name="Asner S.A."/>
            <person name="Trachsel E."/>
            <person name="Kelly S."/>
            <person name="Parker J."/>
            <person name="Sanglard D."/>
        </authorList>
    </citation>
    <scope>NUCLEOTIDE SEQUENCE [LARGE SCALE GENOMIC DNA]</scope>
    <source>
        <strain evidence="2">P1</strain>
    </source>
</reference>
<dbReference type="Proteomes" id="UP000326582">
    <property type="component" value="Chromosome 2"/>
</dbReference>
<evidence type="ECO:0000313" key="2">
    <source>
        <dbReference type="Proteomes" id="UP000326582"/>
    </source>
</evidence>
<evidence type="ECO:0000313" key="1">
    <source>
        <dbReference type="EMBL" id="QFZ26651.1"/>
    </source>
</evidence>
<dbReference type="EMBL" id="CP038485">
    <property type="protein sequence ID" value="QFZ26651.1"/>
    <property type="molecule type" value="Genomic_DNA"/>
</dbReference>
<organism evidence="1 2">
    <name type="scientific">Clavispora lusitaniae</name>
    <name type="common">Candida lusitaniae</name>
    <dbReference type="NCBI Taxonomy" id="36911"/>
    <lineage>
        <taxon>Eukaryota</taxon>
        <taxon>Fungi</taxon>
        <taxon>Dikarya</taxon>
        <taxon>Ascomycota</taxon>
        <taxon>Saccharomycotina</taxon>
        <taxon>Pichiomycetes</taxon>
        <taxon>Metschnikowiaceae</taxon>
        <taxon>Clavispora</taxon>
    </lineage>
</organism>
<accession>A0ACD0WH03</accession>